<comment type="cofactor">
    <cofactor evidence="1">
        <name>heme b</name>
        <dbReference type="ChEBI" id="CHEBI:60344"/>
    </cofactor>
</comment>
<evidence type="ECO:0000256" key="10">
    <source>
        <dbReference type="ARBA" id="ARBA00044501"/>
    </source>
</evidence>
<evidence type="ECO:0000256" key="6">
    <source>
        <dbReference type="ARBA" id="ARBA00023002"/>
    </source>
</evidence>
<keyword evidence="14" id="KW-1185">Reference proteome</keyword>
<evidence type="ECO:0000256" key="4">
    <source>
        <dbReference type="ARBA" id="ARBA00022723"/>
    </source>
</evidence>
<evidence type="ECO:0000256" key="3">
    <source>
        <dbReference type="ARBA" id="ARBA00022692"/>
    </source>
</evidence>
<dbReference type="Proteomes" id="UP000243859">
    <property type="component" value="Unassembled WGS sequence"/>
</dbReference>
<dbReference type="PANTHER" id="PTHR23289:SF2">
    <property type="entry name" value="CYTOCHROME C OXIDASE ASSEMBLY PROTEIN COX15 HOMOLOG"/>
    <property type="match status" value="1"/>
</dbReference>
<evidence type="ECO:0000313" key="14">
    <source>
        <dbReference type="Proteomes" id="UP000243859"/>
    </source>
</evidence>
<dbReference type="AlphaFoldDB" id="A0A2T5BT83"/>
<feature type="transmembrane region" description="Helical" evidence="12">
    <location>
        <begin position="39"/>
        <end position="59"/>
    </location>
</feature>
<feature type="transmembrane region" description="Helical" evidence="12">
    <location>
        <begin position="116"/>
        <end position="134"/>
    </location>
</feature>
<keyword evidence="6" id="KW-0560">Oxidoreductase</keyword>
<dbReference type="PANTHER" id="PTHR23289">
    <property type="entry name" value="CYTOCHROME C OXIDASE ASSEMBLY PROTEIN COX15"/>
    <property type="match status" value="1"/>
</dbReference>
<comment type="pathway">
    <text evidence="10">Porphyrin-containing compound metabolism; heme A biosynthesis; heme A from heme O: step 1/1.</text>
</comment>
<feature type="transmembrane region" description="Helical" evidence="12">
    <location>
        <begin position="308"/>
        <end position="330"/>
    </location>
</feature>
<keyword evidence="8" id="KW-0350">Heme biosynthesis</keyword>
<evidence type="ECO:0000313" key="13">
    <source>
        <dbReference type="EMBL" id="PTN02646.1"/>
    </source>
</evidence>
<proteinExistence type="predicted"/>
<evidence type="ECO:0000256" key="7">
    <source>
        <dbReference type="ARBA" id="ARBA00023004"/>
    </source>
</evidence>
<comment type="subcellular location">
    <subcellularLocation>
        <location evidence="2">Membrane</location>
        <topology evidence="2">Multi-pass membrane protein</topology>
    </subcellularLocation>
</comment>
<keyword evidence="4" id="KW-0479">Metal-binding</keyword>
<dbReference type="InterPro" id="IPR023754">
    <property type="entry name" value="HemeA_Synthase_type2"/>
</dbReference>
<organism evidence="13 14">
    <name type="scientific">Rhodovulum imhoffii</name>
    <dbReference type="NCBI Taxonomy" id="365340"/>
    <lineage>
        <taxon>Bacteria</taxon>
        <taxon>Pseudomonadati</taxon>
        <taxon>Pseudomonadota</taxon>
        <taxon>Alphaproteobacteria</taxon>
        <taxon>Rhodobacterales</taxon>
        <taxon>Paracoccaceae</taxon>
        <taxon>Rhodovulum</taxon>
    </lineage>
</organism>
<keyword evidence="3 12" id="KW-0812">Transmembrane</keyword>
<feature type="transmembrane region" description="Helical" evidence="12">
    <location>
        <begin position="213"/>
        <end position="236"/>
    </location>
</feature>
<dbReference type="InterPro" id="IPR003780">
    <property type="entry name" value="COX15/CtaA_fam"/>
</dbReference>
<feature type="transmembrane region" description="Helical" evidence="12">
    <location>
        <begin position="276"/>
        <end position="296"/>
    </location>
</feature>
<reference evidence="13 14" key="1">
    <citation type="submission" date="2018-04" db="EMBL/GenBank/DDBJ databases">
        <title>Genomic Encyclopedia of Archaeal and Bacterial Type Strains, Phase II (KMG-II): from individual species to whole genera.</title>
        <authorList>
            <person name="Goeker M."/>
        </authorList>
    </citation>
    <scope>NUCLEOTIDE SEQUENCE [LARGE SCALE GENOMIC DNA]</scope>
    <source>
        <strain evidence="13 14">DSM 18064</strain>
    </source>
</reference>
<comment type="caution">
    <text evidence="13">The sequence shown here is derived from an EMBL/GenBank/DDBJ whole genome shotgun (WGS) entry which is preliminary data.</text>
</comment>
<dbReference type="RefSeq" id="WP_107891471.1">
    <property type="nucleotide sequence ID" value="NZ_NHSI01000022.1"/>
</dbReference>
<evidence type="ECO:0000256" key="11">
    <source>
        <dbReference type="ARBA" id="ARBA00048044"/>
    </source>
</evidence>
<protein>
    <submittedName>
        <fullName evidence="13">Cytochrome c oxidase assembly protein subunit 15</fullName>
    </submittedName>
</protein>
<dbReference type="GO" id="GO:0016020">
    <property type="term" value="C:membrane"/>
    <property type="evidence" value="ECO:0007669"/>
    <property type="project" value="UniProtKB-SubCell"/>
</dbReference>
<feature type="transmembrane region" description="Helical" evidence="12">
    <location>
        <begin position="336"/>
        <end position="356"/>
    </location>
</feature>
<keyword evidence="7" id="KW-0408">Iron</keyword>
<dbReference type="GO" id="GO:0120547">
    <property type="term" value="F:heme A synthase activity"/>
    <property type="evidence" value="ECO:0007669"/>
    <property type="project" value="UniProtKB-EC"/>
</dbReference>
<name>A0A2T5BT83_9RHOB</name>
<evidence type="ECO:0000256" key="2">
    <source>
        <dbReference type="ARBA" id="ARBA00004141"/>
    </source>
</evidence>
<sequence>MSKTRSIFEEVGTEAPVEKPLVQPGAIDRAARRGARGAVRIWLVLLAVVAMVFVVTSGVTRVSGTALDIPGWHPFYGGLPLDSARMQDAQEAYAQTGADPGRYSALYWWNWGQRQLDRLILVLWGLGFLGFLMFRKLPKGWTLRVLGIGLLSGLLVGAGILRHAGGLADPYAAAVQVGMGYGLVGVLLWLGFRLRRSEVELLQARRARDTGAFGLATGIMHLAFVQVLLGGVLGALDAGRGFADWPLMAGGILPPEMFTLTPVWTNLFENAGSVQFFHRILGYCVAILGLGAWLKARRSANRHTRRAFDWMMVILFGQVVLGVGTVLYAAQWHMALTHQIGAVLAWGLILRARFLAQYPVAQSIRGSA</sequence>
<feature type="transmembrane region" description="Helical" evidence="12">
    <location>
        <begin position="173"/>
        <end position="192"/>
    </location>
</feature>
<dbReference type="EMBL" id="QAAA01000005">
    <property type="protein sequence ID" value="PTN02646.1"/>
    <property type="molecule type" value="Genomic_DNA"/>
</dbReference>
<dbReference type="GO" id="GO:0006784">
    <property type="term" value="P:heme A biosynthetic process"/>
    <property type="evidence" value="ECO:0007669"/>
    <property type="project" value="InterPro"/>
</dbReference>
<feature type="transmembrane region" description="Helical" evidence="12">
    <location>
        <begin position="141"/>
        <end position="161"/>
    </location>
</feature>
<keyword evidence="9 12" id="KW-0472">Membrane</keyword>
<evidence type="ECO:0000256" key="8">
    <source>
        <dbReference type="ARBA" id="ARBA00023133"/>
    </source>
</evidence>
<evidence type="ECO:0000256" key="9">
    <source>
        <dbReference type="ARBA" id="ARBA00023136"/>
    </source>
</evidence>
<keyword evidence="5 12" id="KW-1133">Transmembrane helix</keyword>
<evidence type="ECO:0000256" key="12">
    <source>
        <dbReference type="SAM" id="Phobius"/>
    </source>
</evidence>
<dbReference type="Pfam" id="PF02628">
    <property type="entry name" value="COX15-CtaA"/>
    <property type="match status" value="1"/>
</dbReference>
<evidence type="ECO:0000256" key="1">
    <source>
        <dbReference type="ARBA" id="ARBA00001970"/>
    </source>
</evidence>
<dbReference type="GO" id="GO:0046872">
    <property type="term" value="F:metal ion binding"/>
    <property type="evidence" value="ECO:0007669"/>
    <property type="project" value="UniProtKB-KW"/>
</dbReference>
<comment type="catalytic activity">
    <reaction evidence="11">
        <text>Fe(II)-heme o + 2 A + H2O = Fe(II)-heme a + 2 AH2</text>
        <dbReference type="Rhea" id="RHEA:63388"/>
        <dbReference type="ChEBI" id="CHEBI:13193"/>
        <dbReference type="ChEBI" id="CHEBI:15377"/>
        <dbReference type="ChEBI" id="CHEBI:17499"/>
        <dbReference type="ChEBI" id="CHEBI:60530"/>
        <dbReference type="ChEBI" id="CHEBI:61715"/>
        <dbReference type="EC" id="1.17.99.9"/>
    </reaction>
    <physiologicalReaction direction="left-to-right" evidence="11">
        <dbReference type="Rhea" id="RHEA:63389"/>
    </physiologicalReaction>
</comment>
<gene>
    <name evidence="13" type="ORF">C8N32_10516</name>
</gene>
<accession>A0A2T5BT83</accession>
<evidence type="ECO:0000256" key="5">
    <source>
        <dbReference type="ARBA" id="ARBA00022989"/>
    </source>
</evidence>
<dbReference type="OrthoDB" id="9793156at2"/>